<dbReference type="CDD" id="cd00038">
    <property type="entry name" value="CAP_ED"/>
    <property type="match status" value="1"/>
</dbReference>
<dbReference type="InterPro" id="IPR018490">
    <property type="entry name" value="cNMP-bd_dom_sf"/>
</dbReference>
<dbReference type="EMBL" id="CP053381">
    <property type="protein sequence ID" value="QTP54874.1"/>
    <property type="molecule type" value="Genomic_DNA"/>
</dbReference>
<dbReference type="Gene3D" id="2.60.120.10">
    <property type="entry name" value="Jelly Rolls"/>
    <property type="match status" value="1"/>
</dbReference>
<dbReference type="InterPro" id="IPR036390">
    <property type="entry name" value="WH_DNA-bd_sf"/>
</dbReference>
<feature type="domain" description="HTH crp-type" evidence="4">
    <location>
        <begin position="151"/>
        <end position="224"/>
    </location>
</feature>
<dbReference type="PROSITE" id="PS51063">
    <property type="entry name" value="HTH_CRP_2"/>
    <property type="match status" value="1"/>
</dbReference>
<keyword evidence="1" id="KW-0805">Transcription regulation</keyword>
<gene>
    <name evidence="5" type="ORF">HNO51_09385</name>
</gene>
<evidence type="ECO:0000256" key="1">
    <source>
        <dbReference type="ARBA" id="ARBA00023015"/>
    </source>
</evidence>
<keyword evidence="2" id="KW-0238">DNA-binding</keyword>
<keyword evidence="3" id="KW-0804">Transcription</keyword>
<dbReference type="Proteomes" id="UP000671868">
    <property type="component" value="Chromosome"/>
</dbReference>
<dbReference type="PANTHER" id="PTHR24567">
    <property type="entry name" value="CRP FAMILY TRANSCRIPTIONAL REGULATORY PROTEIN"/>
    <property type="match status" value="1"/>
</dbReference>
<dbReference type="InterPro" id="IPR014710">
    <property type="entry name" value="RmlC-like_jellyroll"/>
</dbReference>
<reference evidence="5 6" key="1">
    <citation type="journal article" date="2021" name="Front. Microbiol.">
        <title>Aerobic Denitrification and Heterotrophic Sulfur Oxidation in the Genus Halomonas Revealed by Six Novel Species Characterizations and Genome-Based Analysis.</title>
        <authorList>
            <person name="Wang L."/>
            <person name="Shao Z."/>
        </authorList>
    </citation>
    <scope>NUCLEOTIDE SEQUENCE [LARGE SCALE GENOMIC DNA]</scope>
    <source>
        <strain evidence="5 6">MCCC 1A11059</strain>
    </source>
</reference>
<dbReference type="Gene3D" id="1.10.10.10">
    <property type="entry name" value="Winged helix-like DNA-binding domain superfamily/Winged helix DNA-binding domain"/>
    <property type="match status" value="1"/>
</dbReference>
<proteinExistence type="predicted"/>
<dbReference type="InterPro" id="IPR012318">
    <property type="entry name" value="HTH_CRP"/>
</dbReference>
<organism evidence="5 6">
    <name type="scientific">Billgrantia sulfidoxydans</name>
    <dbReference type="NCBI Taxonomy" id="2733484"/>
    <lineage>
        <taxon>Bacteria</taxon>
        <taxon>Pseudomonadati</taxon>
        <taxon>Pseudomonadota</taxon>
        <taxon>Gammaproteobacteria</taxon>
        <taxon>Oceanospirillales</taxon>
        <taxon>Halomonadaceae</taxon>
        <taxon>Billgrantia</taxon>
    </lineage>
</organism>
<dbReference type="Pfam" id="PF13545">
    <property type="entry name" value="HTH_Crp_2"/>
    <property type="match status" value="1"/>
</dbReference>
<protein>
    <submittedName>
        <fullName evidence="5">Helix-turn-helix domain-containing protein</fullName>
    </submittedName>
</protein>
<dbReference type="SMART" id="SM00100">
    <property type="entry name" value="cNMP"/>
    <property type="match status" value="1"/>
</dbReference>
<dbReference type="InterPro" id="IPR050397">
    <property type="entry name" value="Env_Response_Regulators"/>
</dbReference>
<evidence type="ECO:0000256" key="2">
    <source>
        <dbReference type="ARBA" id="ARBA00023125"/>
    </source>
</evidence>
<dbReference type="SMART" id="SM00419">
    <property type="entry name" value="HTH_CRP"/>
    <property type="match status" value="1"/>
</dbReference>
<dbReference type="SUPFAM" id="SSF46785">
    <property type="entry name" value="Winged helix' DNA-binding domain"/>
    <property type="match status" value="1"/>
</dbReference>
<sequence length="240" mass="27049">MAEVSDCLACYLNVLSKPEGLPDEERLLLDDIVVPPLRLEKRDVLCSQGASFDALYAVRTGCLKQETAIDSAETLLTAFWLPGDLIGCDAIDSGRYAGTVSALETATLCQLPFDRLETFRHRLPRLCRRLQNCISRSLREERLNLHQLLGRTAEARVACFLLAISACFQRRGYSPRSFRLPMSRSDIGSYLGLTQETVGRTFMAYQAQRLLAVRGREYHLLDLARLERLASSPGRRQKRP</sequence>
<name>A0ABX7W3G2_9GAMM</name>
<dbReference type="InterPro" id="IPR036388">
    <property type="entry name" value="WH-like_DNA-bd_sf"/>
</dbReference>
<dbReference type="Pfam" id="PF00027">
    <property type="entry name" value="cNMP_binding"/>
    <property type="match status" value="1"/>
</dbReference>
<dbReference type="SUPFAM" id="SSF51206">
    <property type="entry name" value="cAMP-binding domain-like"/>
    <property type="match status" value="1"/>
</dbReference>
<keyword evidence="6" id="KW-1185">Reference proteome</keyword>
<dbReference type="PRINTS" id="PR00034">
    <property type="entry name" value="HTHCRP"/>
</dbReference>
<dbReference type="InterPro" id="IPR000595">
    <property type="entry name" value="cNMP-bd_dom"/>
</dbReference>
<evidence type="ECO:0000256" key="3">
    <source>
        <dbReference type="ARBA" id="ARBA00023163"/>
    </source>
</evidence>
<dbReference type="RefSeq" id="WP_197450733.1">
    <property type="nucleotide sequence ID" value="NZ_CP053381.1"/>
</dbReference>
<evidence type="ECO:0000259" key="4">
    <source>
        <dbReference type="PROSITE" id="PS51063"/>
    </source>
</evidence>
<accession>A0ABX7W3G2</accession>
<dbReference type="PANTHER" id="PTHR24567:SF75">
    <property type="entry name" value="FUMARATE AND NITRATE REDUCTION REGULATORY PROTEIN"/>
    <property type="match status" value="1"/>
</dbReference>
<evidence type="ECO:0000313" key="5">
    <source>
        <dbReference type="EMBL" id="QTP54874.1"/>
    </source>
</evidence>
<evidence type="ECO:0000313" key="6">
    <source>
        <dbReference type="Proteomes" id="UP000671868"/>
    </source>
</evidence>